<keyword evidence="3" id="KW-1133">Transmembrane helix</keyword>
<feature type="transmembrane region" description="Helical" evidence="3">
    <location>
        <begin position="195"/>
        <end position="214"/>
    </location>
</feature>
<proteinExistence type="predicted"/>
<dbReference type="PANTHER" id="PTHR21666:SF289">
    <property type="entry name" value="L-ALA--D-GLU ENDOPEPTIDASE"/>
    <property type="match status" value="1"/>
</dbReference>
<sequence>MPDVVRVFAPPIAPWAPGHRGVDLAGRAGQPVYAAGSGQVSYAGRLAGRGVVAITHGRLRTTYLPVRPAVGVGREVAAGTRIGVLEGAAPPHCGAPCLHWGLRKGASYLDPLTLVRPEVRLLPWWAGDPAGARSQEGGVSGSTPRLVAPGADASSAVDQVTDPAAAQVAERTVRKGDPAREGDEPPRMGLRDATAASGGALLGMAVAFVAAFLWRRPGVRGRKAWHPPVPPGVIDLARERSARRAR</sequence>
<feature type="region of interest" description="Disordered" evidence="2">
    <location>
        <begin position="131"/>
        <end position="192"/>
    </location>
</feature>
<keyword evidence="6" id="KW-1185">Reference proteome</keyword>
<organism evidence="5 6">
    <name type="scientific">Actinomadura parmotrematis</name>
    <dbReference type="NCBI Taxonomy" id="2864039"/>
    <lineage>
        <taxon>Bacteria</taxon>
        <taxon>Bacillati</taxon>
        <taxon>Actinomycetota</taxon>
        <taxon>Actinomycetes</taxon>
        <taxon>Streptosporangiales</taxon>
        <taxon>Thermomonosporaceae</taxon>
        <taxon>Actinomadura</taxon>
    </lineage>
</organism>
<dbReference type="Gene3D" id="2.70.70.10">
    <property type="entry name" value="Glucose Permease (Domain IIA)"/>
    <property type="match status" value="1"/>
</dbReference>
<feature type="region of interest" description="Disordered" evidence="2">
    <location>
        <begin position="227"/>
        <end position="246"/>
    </location>
</feature>
<comment type="caution">
    <text evidence="5">The sequence shown here is derived from an EMBL/GenBank/DDBJ whole genome shotgun (WGS) entry which is preliminary data.</text>
</comment>
<name>A0ABS7G0W1_9ACTN</name>
<dbReference type="SUPFAM" id="SSF51261">
    <property type="entry name" value="Duplicated hybrid motif"/>
    <property type="match status" value="1"/>
</dbReference>
<dbReference type="InterPro" id="IPR011055">
    <property type="entry name" value="Dup_hybrid_motif"/>
</dbReference>
<evidence type="ECO:0000256" key="2">
    <source>
        <dbReference type="SAM" id="MobiDB-lite"/>
    </source>
</evidence>
<dbReference type="PANTHER" id="PTHR21666">
    <property type="entry name" value="PEPTIDASE-RELATED"/>
    <property type="match status" value="1"/>
</dbReference>
<keyword evidence="3" id="KW-0812">Transmembrane</keyword>
<feature type="compositionally biased region" description="Basic and acidic residues" evidence="2">
    <location>
        <begin position="171"/>
        <end position="190"/>
    </location>
</feature>
<feature type="compositionally biased region" description="Basic and acidic residues" evidence="2">
    <location>
        <begin position="236"/>
        <end position="246"/>
    </location>
</feature>
<protein>
    <submittedName>
        <fullName evidence="5">M23 family metallopeptidase</fullName>
    </submittedName>
</protein>
<dbReference type="EMBL" id="JAIBOA010000020">
    <property type="protein sequence ID" value="MBW8486025.1"/>
    <property type="molecule type" value="Genomic_DNA"/>
</dbReference>
<gene>
    <name evidence="5" type="ORF">K1Y72_26860</name>
</gene>
<evidence type="ECO:0000256" key="3">
    <source>
        <dbReference type="SAM" id="Phobius"/>
    </source>
</evidence>
<dbReference type="InterPro" id="IPR050570">
    <property type="entry name" value="Cell_wall_metabolism_enzyme"/>
</dbReference>
<evidence type="ECO:0000313" key="6">
    <source>
        <dbReference type="Proteomes" id="UP000774570"/>
    </source>
</evidence>
<keyword evidence="3" id="KW-0472">Membrane</keyword>
<reference evidence="5 6" key="1">
    <citation type="submission" date="2021-07" db="EMBL/GenBank/DDBJ databases">
        <title>Actinomadura sp. PM05-2 isolated from lichen.</title>
        <authorList>
            <person name="Somphong A."/>
            <person name="Phongsopitanun W."/>
            <person name="Tanasupawat S."/>
            <person name="Peongsungnone V."/>
        </authorList>
    </citation>
    <scope>NUCLEOTIDE SEQUENCE [LARGE SCALE GENOMIC DNA]</scope>
    <source>
        <strain evidence="5 6">PM05-2</strain>
    </source>
</reference>
<dbReference type="RefSeq" id="WP_220169262.1">
    <property type="nucleotide sequence ID" value="NZ_JAIBOA010000020.1"/>
</dbReference>
<feature type="domain" description="M23ase beta-sheet core" evidence="4">
    <location>
        <begin position="18"/>
        <end position="111"/>
    </location>
</feature>
<dbReference type="Proteomes" id="UP000774570">
    <property type="component" value="Unassembled WGS sequence"/>
</dbReference>
<dbReference type="InterPro" id="IPR016047">
    <property type="entry name" value="M23ase_b-sheet_dom"/>
</dbReference>
<keyword evidence="1" id="KW-0732">Signal</keyword>
<dbReference type="Pfam" id="PF01551">
    <property type="entry name" value="Peptidase_M23"/>
    <property type="match status" value="1"/>
</dbReference>
<evidence type="ECO:0000313" key="5">
    <source>
        <dbReference type="EMBL" id="MBW8486025.1"/>
    </source>
</evidence>
<dbReference type="CDD" id="cd12797">
    <property type="entry name" value="M23_peptidase"/>
    <property type="match status" value="1"/>
</dbReference>
<accession>A0ABS7G0W1</accession>
<evidence type="ECO:0000259" key="4">
    <source>
        <dbReference type="Pfam" id="PF01551"/>
    </source>
</evidence>
<evidence type="ECO:0000256" key="1">
    <source>
        <dbReference type="ARBA" id="ARBA00022729"/>
    </source>
</evidence>